<organism evidence="4 5">
    <name type="scientific">Nocardioides taihuensis</name>
    <dbReference type="NCBI Taxonomy" id="1835606"/>
    <lineage>
        <taxon>Bacteria</taxon>
        <taxon>Bacillati</taxon>
        <taxon>Actinomycetota</taxon>
        <taxon>Actinomycetes</taxon>
        <taxon>Propionibacteriales</taxon>
        <taxon>Nocardioidaceae</taxon>
        <taxon>Nocardioides</taxon>
    </lineage>
</organism>
<evidence type="ECO:0000256" key="1">
    <source>
        <dbReference type="SAM" id="MobiDB-lite"/>
    </source>
</evidence>
<accession>A0ABW0BEZ4</accession>
<comment type="caution">
    <text evidence="4">The sequence shown here is derived from an EMBL/GenBank/DDBJ whole genome shotgun (WGS) entry which is preliminary data.</text>
</comment>
<feature type="transmembrane region" description="Helical" evidence="2">
    <location>
        <begin position="266"/>
        <end position="288"/>
    </location>
</feature>
<feature type="transmembrane region" description="Helical" evidence="2">
    <location>
        <begin position="214"/>
        <end position="234"/>
    </location>
</feature>
<feature type="transmembrane region" description="Helical" evidence="2">
    <location>
        <begin position="180"/>
        <end position="208"/>
    </location>
</feature>
<protein>
    <recommendedName>
        <fullName evidence="3">DUF7847 domain-containing protein</fullName>
    </recommendedName>
</protein>
<dbReference type="RefSeq" id="WP_378587326.1">
    <property type="nucleotide sequence ID" value="NZ_JBHSKD010000004.1"/>
</dbReference>
<keyword evidence="2" id="KW-1133">Transmembrane helix</keyword>
<feature type="compositionally biased region" description="Pro residues" evidence="1">
    <location>
        <begin position="11"/>
        <end position="45"/>
    </location>
</feature>
<reference evidence="5" key="1">
    <citation type="journal article" date="2019" name="Int. J. Syst. Evol. Microbiol.">
        <title>The Global Catalogue of Microorganisms (GCM) 10K type strain sequencing project: providing services to taxonomists for standard genome sequencing and annotation.</title>
        <authorList>
            <consortium name="The Broad Institute Genomics Platform"/>
            <consortium name="The Broad Institute Genome Sequencing Center for Infectious Disease"/>
            <person name="Wu L."/>
            <person name="Ma J."/>
        </authorList>
    </citation>
    <scope>NUCLEOTIDE SEQUENCE [LARGE SCALE GENOMIC DNA]</scope>
    <source>
        <strain evidence="5">DFY41</strain>
    </source>
</reference>
<gene>
    <name evidence="4" type="ORF">ACFPGP_04240</name>
</gene>
<dbReference type="InterPro" id="IPR057169">
    <property type="entry name" value="DUF7847"/>
</dbReference>
<feature type="region of interest" description="Disordered" evidence="1">
    <location>
        <begin position="1"/>
        <end position="48"/>
    </location>
</feature>
<feature type="domain" description="DUF7847" evidence="3">
    <location>
        <begin position="85"/>
        <end position="331"/>
    </location>
</feature>
<feature type="transmembrane region" description="Helical" evidence="2">
    <location>
        <begin position="308"/>
        <end position="336"/>
    </location>
</feature>
<evidence type="ECO:0000313" key="5">
    <source>
        <dbReference type="Proteomes" id="UP001596087"/>
    </source>
</evidence>
<proteinExistence type="predicted"/>
<evidence type="ECO:0000259" key="3">
    <source>
        <dbReference type="Pfam" id="PF25231"/>
    </source>
</evidence>
<keyword evidence="2" id="KW-0472">Membrane</keyword>
<sequence>MSGNESGGTWYPPPGYQEQPPPAYAAPPPGPAQPYPAPQWSPPPGMLGAAHKPGAMPLRPLGLGDIYDAAFRIIRFNPRATVGSAVLVAAVAMTVPVVITSVLTWTVGLSFDDPNGDFTQAEGLAAVTSVGSLVLGLVLQYLGTILVTGMIARVTAAAAVGRRLSLGEAWAETRGKRWRLVGLTLLIGLASFALFAAYTALWVVVVVAGDATTIVVFGLVTVPAFIALGVWLWVRYAYLPVPALMLEDVGVVGALGRAYRLTARQFWRTFGIALLTMVIVGVVGQVVSVPLSLIGQVVSLGLGPEYELLGLVVVQAATTVLVAAFVTPFQTAVASVQYLDQRMRKEAYDVELMARAGITAS</sequence>
<dbReference type="EMBL" id="JBHSKD010000004">
    <property type="protein sequence ID" value="MFC5175869.1"/>
    <property type="molecule type" value="Genomic_DNA"/>
</dbReference>
<name>A0ABW0BEZ4_9ACTN</name>
<dbReference type="Pfam" id="PF25231">
    <property type="entry name" value="DUF7847"/>
    <property type="match status" value="1"/>
</dbReference>
<keyword evidence="2" id="KW-0812">Transmembrane</keyword>
<feature type="transmembrane region" description="Helical" evidence="2">
    <location>
        <begin position="82"/>
        <end position="105"/>
    </location>
</feature>
<keyword evidence="5" id="KW-1185">Reference proteome</keyword>
<evidence type="ECO:0000313" key="4">
    <source>
        <dbReference type="EMBL" id="MFC5175869.1"/>
    </source>
</evidence>
<dbReference type="Proteomes" id="UP001596087">
    <property type="component" value="Unassembled WGS sequence"/>
</dbReference>
<evidence type="ECO:0000256" key="2">
    <source>
        <dbReference type="SAM" id="Phobius"/>
    </source>
</evidence>